<dbReference type="PROSITE" id="PS51257">
    <property type="entry name" value="PROKAR_LIPOPROTEIN"/>
    <property type="match status" value="1"/>
</dbReference>
<dbReference type="PANTHER" id="PTHR35936">
    <property type="entry name" value="MEMBRANE-BOUND LYTIC MUREIN TRANSGLYCOSYLASE F"/>
    <property type="match status" value="1"/>
</dbReference>
<evidence type="ECO:0000259" key="3">
    <source>
        <dbReference type="SMART" id="SM00062"/>
    </source>
</evidence>
<feature type="chain" id="PRO_5040745765" evidence="2">
    <location>
        <begin position="33"/>
        <end position="288"/>
    </location>
</feature>
<dbReference type="Gene3D" id="3.40.190.10">
    <property type="entry name" value="Periplasmic binding protein-like II"/>
    <property type="match status" value="2"/>
</dbReference>
<evidence type="ECO:0000313" key="4">
    <source>
        <dbReference type="EMBL" id="MCV7424548.1"/>
    </source>
</evidence>
<keyword evidence="5" id="KW-1185">Reference proteome</keyword>
<dbReference type="InterPro" id="IPR001638">
    <property type="entry name" value="Solute-binding_3/MltF_N"/>
</dbReference>
<organism evidence="4 5">
    <name type="scientific">Mycobacterium yunnanensis</name>
    <dbReference type="NCBI Taxonomy" id="368477"/>
    <lineage>
        <taxon>Bacteria</taxon>
        <taxon>Bacillati</taxon>
        <taxon>Actinomycetota</taxon>
        <taxon>Actinomycetes</taxon>
        <taxon>Mycobacteriales</taxon>
        <taxon>Mycobacteriaceae</taxon>
        <taxon>Mycobacterium</taxon>
    </lineage>
</organism>
<reference evidence="4" key="1">
    <citation type="submission" date="2020-07" db="EMBL/GenBank/DDBJ databases">
        <authorList>
            <person name="Pettersson B.M.F."/>
            <person name="Behra P.R.K."/>
            <person name="Ramesh M."/>
            <person name="Das S."/>
            <person name="Dasgupta S."/>
            <person name="Kirsebom L.A."/>
        </authorList>
    </citation>
    <scope>NUCLEOTIDE SEQUENCE</scope>
    <source>
        <strain evidence="4">DSM 44838</strain>
    </source>
</reference>
<dbReference type="AlphaFoldDB" id="A0A9X2Z7U4"/>
<dbReference type="InterPro" id="IPR006311">
    <property type="entry name" value="TAT_signal"/>
</dbReference>
<evidence type="ECO:0000256" key="1">
    <source>
        <dbReference type="ARBA" id="ARBA00022729"/>
    </source>
</evidence>
<dbReference type="Pfam" id="PF00497">
    <property type="entry name" value="SBP_bac_3"/>
    <property type="match status" value="1"/>
</dbReference>
<keyword evidence="1 2" id="KW-0732">Signal</keyword>
<dbReference type="RefSeq" id="WP_263999613.1">
    <property type="nucleotide sequence ID" value="NZ_JACKVK010000015.1"/>
</dbReference>
<name>A0A9X2Z7U4_9MYCO</name>
<feature type="domain" description="Solute-binding protein family 3/N-terminal" evidence="3">
    <location>
        <begin position="43"/>
        <end position="273"/>
    </location>
</feature>
<proteinExistence type="predicted"/>
<reference evidence="4" key="2">
    <citation type="journal article" date="2022" name="BMC Genomics">
        <title>Comparative genome analysis of mycobacteria focusing on tRNA and non-coding RNA.</title>
        <authorList>
            <person name="Behra P.R.K."/>
            <person name="Pettersson B.M.F."/>
            <person name="Ramesh M."/>
            <person name="Das S."/>
            <person name="Dasgupta S."/>
            <person name="Kirsebom L.A."/>
        </authorList>
    </citation>
    <scope>NUCLEOTIDE SEQUENCE</scope>
    <source>
        <strain evidence="4">DSM 44838</strain>
    </source>
</reference>
<feature type="signal peptide" evidence="2">
    <location>
        <begin position="1"/>
        <end position="32"/>
    </location>
</feature>
<dbReference type="Proteomes" id="UP001141629">
    <property type="component" value="Unassembled WGS sequence"/>
</dbReference>
<gene>
    <name evidence="4" type="ORF">H7K45_28795</name>
</gene>
<comment type="caution">
    <text evidence="4">The sequence shown here is derived from an EMBL/GenBank/DDBJ whole genome shotgun (WGS) entry which is preliminary data.</text>
</comment>
<evidence type="ECO:0000313" key="5">
    <source>
        <dbReference type="Proteomes" id="UP001141629"/>
    </source>
</evidence>
<dbReference type="SUPFAM" id="SSF53850">
    <property type="entry name" value="Periplasmic binding protein-like II"/>
    <property type="match status" value="1"/>
</dbReference>
<protein>
    <submittedName>
        <fullName evidence="4">Transporter substrate-binding domain-containing protein</fullName>
    </submittedName>
</protein>
<sequence length="288" mass="30256">MATPCRPRRRILAAVAAVGTAVVAAGCGSAPAAPGIRTLQTGVLSVCLYPGFAPFSERDHDGAFVGWDVAYLTEFAAKEKLRVRPVEVTKFDGIWLAPANDTCDIAASGISDDSDRRAETGTGATWSAHYYNVLRAFVVRSADDRSVSGVEDLRNRTVIVTANSTADADLRNRLLRSGITTTTIRGTSNEEDAARQVRDATPGGEPFAYGGGLGSLQLLVKRLGGLSVVWPHCNMRADGSQVEEPFSFVVRGRSTGLADALNAFIAKPGTTYPGASAVDAACAPLPPS</sequence>
<dbReference type="PANTHER" id="PTHR35936:SF17">
    <property type="entry name" value="ARGININE-BINDING EXTRACELLULAR PROTEIN ARTP"/>
    <property type="match status" value="1"/>
</dbReference>
<dbReference type="PROSITE" id="PS51318">
    <property type="entry name" value="TAT"/>
    <property type="match status" value="1"/>
</dbReference>
<accession>A0A9X2Z7U4</accession>
<dbReference type="SMART" id="SM00062">
    <property type="entry name" value="PBPb"/>
    <property type="match status" value="1"/>
</dbReference>
<dbReference type="EMBL" id="JACKVK010000015">
    <property type="protein sequence ID" value="MCV7424548.1"/>
    <property type="molecule type" value="Genomic_DNA"/>
</dbReference>
<evidence type="ECO:0000256" key="2">
    <source>
        <dbReference type="SAM" id="SignalP"/>
    </source>
</evidence>